<reference evidence="1 2" key="2">
    <citation type="journal article" date="1997" name="Virus Res.">
        <title>Characterization of the ecdysteroid UDP-glucosyltransferase gene of a single nucleocapsid nucleopolyhedrovirus of Buzura suppressaria.</title>
        <authorList>
            <person name="Hu Z.H."/>
            <person name="Broer R."/>
            <person name="Westerlaken J."/>
            <person name="Martens J.W."/>
            <person name="Jin F."/>
            <person name="Jehle J.A."/>
            <person name="Wang L.M."/>
            <person name="Vlak J.M."/>
        </authorList>
    </citation>
    <scope>NUCLEOTIDE SEQUENCE [LARGE SCALE GENOMIC DNA]</scope>
    <source>
        <strain evidence="1">Hubei</strain>
    </source>
</reference>
<reference evidence="1 2" key="6">
    <citation type="journal article" date="2014" name="PLoS ONE">
        <title>Genome Sequence and Analysis of Buzura suppressaria Nucleopolyhedrovirus: A Group II Alphabaculovirus.</title>
        <authorList>
            <person name="Zhu Z."/>
            <person name="Yin F."/>
            <person name="Liu X."/>
            <person name="Hou D."/>
            <person name="Wang J."/>
            <person name="Zhang L."/>
            <person name="Arif B."/>
            <person name="Wang H."/>
            <person name="Deng F."/>
            <person name="Hu Z."/>
        </authorList>
    </citation>
    <scope>NUCLEOTIDE SEQUENCE [LARGE SCALE GENOMIC DNA]</scope>
    <source>
        <strain evidence="1">Hubei</strain>
    </source>
</reference>
<dbReference type="Proteomes" id="UP000214366">
    <property type="component" value="Segment"/>
</dbReference>
<dbReference type="RefSeq" id="YP_009001863.1">
    <property type="nucleotide sequence ID" value="NC_023442.1"/>
</dbReference>
<dbReference type="GeneID" id="18267006"/>
<sequence length="381" mass="45710">MDFCRRSQRVSARKPFLFYSEAFVLPETKKRPWCRTLNVNYTRRPNNWHAWKSSRVVDTKWKAVMVVNDFLDQCLPNRYRGKNKIHLIISLMTSLTRVSAWDDGFYLWIKHLIVPRSEWDTFTVSKYAGVAIEYIVKRMWKRVPMSNVRDYMCMFINTIDSLLLRHTDNPTYHENWLNCNKYMLSVITAKQRSRLPKYISNIFYCITSNFKSNVRPLLGNPSLLCRYLRLFSINYVNNNHNFNYRLDLLFSNLLHKFTQCNMLSLYEMVYFKFVKDFDLENLDMVPVCHETICKLEYFISKNYFYSYKELLWANTANKKPYFHYNGWCPNTLRVLKLAKLDSLTKMYYLKATSKPQREDTIQNLRLVCAGKEIDVNMEIDL</sequence>
<accession>W5VKJ6</accession>
<dbReference type="EMBL" id="KF611977">
    <property type="protein sequence ID" value="AHH82675.1"/>
    <property type="molecule type" value="Genomic_DNA"/>
</dbReference>
<keyword evidence="2" id="KW-1185">Reference proteome</keyword>
<reference evidence="1 2" key="3">
    <citation type="journal article" date="1998" name="J. Gen. Virol.">
        <title>The single-nucleocapsid nucleopolyhedrovirus of Buzura suppressaria encodes a P10 protein.</title>
        <authorList>
            <person name="van Oers M.M."/>
            <person name="Hu Z."/>
            <person name="Arif B.M."/>
            <person name="van Strien E.A."/>
            <person name="van Lent J.W."/>
            <person name="Vlak J.M."/>
        </authorList>
    </citation>
    <scope>NUCLEOTIDE SEQUENCE [LARGE SCALE GENOMIC DNA]</scope>
    <source>
        <strain evidence="1">Hubei</strain>
    </source>
</reference>
<proteinExistence type="predicted"/>
<organism evidence="1 2">
    <name type="scientific">Buzura suppressaria nuclear polyhedrosis virus</name>
    <name type="common">BsNPV</name>
    <dbReference type="NCBI Taxonomy" id="74320"/>
    <lineage>
        <taxon>Viruses</taxon>
        <taxon>Viruses incertae sedis</taxon>
        <taxon>Naldaviricetes</taxon>
        <taxon>Lefavirales</taxon>
        <taxon>Baculoviridae</taxon>
        <taxon>Alphabaculovirus</taxon>
        <taxon>Alphabaculovirus busuppressariae</taxon>
    </lineage>
</organism>
<dbReference type="OrthoDB" id="5636at10239"/>
<evidence type="ECO:0000313" key="2">
    <source>
        <dbReference type="Proteomes" id="UP000214366"/>
    </source>
</evidence>
<dbReference type="KEGG" id="vg:18267006"/>
<organismHost>
    <name type="scientific">Lepidoptera</name>
    <name type="common">moths &amp; butterflies</name>
    <dbReference type="NCBI Taxonomy" id="7088"/>
</organismHost>
<reference evidence="1 2" key="4">
    <citation type="journal article" date="1998" name="J. Gen. Virol.">
        <title>Distinct gene arrangement in the Buzura suppressaria single-nucleocapsid nucleopolyhedrovirus genome.</title>
        <authorList>
            <person name="Hu Z.H."/>
            <person name="Arif B.M."/>
            <person name="Jin F."/>
            <person name="Martens J.W."/>
            <person name="Chen X.W."/>
            <person name="Sun J.S."/>
            <person name="Zuidema D."/>
            <person name="Goldbach R.W."/>
            <person name="Vlak J.M."/>
        </authorList>
    </citation>
    <scope>NUCLEOTIDE SEQUENCE [LARGE SCALE GENOMIC DNA]</scope>
    <source>
        <strain evidence="1">Hubei</strain>
    </source>
</reference>
<reference evidence="1 2" key="5">
    <citation type="journal article" date="1998" name="Virus Res.">
        <title>Genetic organization of the HindIII-I region of the single-nucleocapsid nucleopolyhedrovirus of Buzura suppressaria.</title>
        <authorList>
            <person name="Hu Z.H."/>
            <person name="Arif B.M."/>
            <person name="Sun J.S."/>
            <person name="Chen X.W."/>
            <person name="Zuidema D."/>
            <person name="Goldbach R.W."/>
            <person name="Vlak J.M."/>
        </authorList>
    </citation>
    <scope>NUCLEOTIDE SEQUENCE [LARGE SCALE GENOMIC DNA]</scope>
    <source>
        <strain evidence="1">Hubei</strain>
    </source>
</reference>
<reference evidence="1 2" key="1">
    <citation type="journal article" date="1993" name="J. Gen. Virol.">
        <title>Nucleotide sequence of the Buzura suppressaria single nucleocapsid nuclear polyhedrosis virus polyhedrin gene.</title>
        <authorList>
            <person name="Hu Z.H."/>
            <person name="Liu M.F."/>
            <person name="Jin F."/>
            <person name="Wang Z.X."/>
            <person name="Liu X.Y."/>
            <person name="Li M.J."/>
            <person name="Liang B.F."/>
            <person name="Xie T.E."/>
        </authorList>
    </citation>
    <scope>NUCLEOTIDE SEQUENCE [LARGE SCALE GENOMIC DNA]</scope>
    <source>
        <strain evidence="1">Hubei</strain>
    </source>
</reference>
<protein>
    <submittedName>
        <fullName evidence="1">p43</fullName>
    </submittedName>
</protein>
<name>W5VKJ6_NPVBS</name>
<evidence type="ECO:0000313" key="1">
    <source>
        <dbReference type="EMBL" id="AHH82675.1"/>
    </source>
</evidence>